<dbReference type="PANTHER" id="PTHR43309">
    <property type="entry name" value="5-OXOPROLINASE SUBUNIT C"/>
    <property type="match status" value="1"/>
</dbReference>
<accession>A0A246F4M5</accession>
<dbReference type="Proteomes" id="UP000198145">
    <property type="component" value="Unassembled WGS sequence"/>
</dbReference>
<dbReference type="GO" id="GO:0005524">
    <property type="term" value="F:ATP binding"/>
    <property type="evidence" value="ECO:0007669"/>
    <property type="project" value="UniProtKB-KW"/>
</dbReference>
<comment type="caution">
    <text evidence="5">The sequence shown here is derived from an EMBL/GenBank/DDBJ whole genome shotgun (WGS) entry which is preliminary data.</text>
</comment>
<keyword evidence="1" id="KW-0547">Nucleotide-binding</keyword>
<dbReference type="Gene3D" id="2.40.100.10">
    <property type="entry name" value="Cyclophilin-like"/>
    <property type="match status" value="1"/>
</dbReference>
<dbReference type="InterPro" id="IPR052708">
    <property type="entry name" value="PxpC"/>
</dbReference>
<reference evidence="5 6" key="1">
    <citation type="submission" date="2017-06" db="EMBL/GenBank/DDBJ databases">
        <title>Draft genome of Pseudomonas nitroreducens DF05.</title>
        <authorList>
            <person name="Iyer R."/>
        </authorList>
    </citation>
    <scope>NUCLEOTIDE SEQUENCE [LARGE SCALE GENOMIC DNA]</scope>
    <source>
        <strain evidence="5 6">DF05</strain>
    </source>
</reference>
<dbReference type="InterPro" id="IPR003778">
    <property type="entry name" value="CT_A_B"/>
</dbReference>
<evidence type="ECO:0000313" key="5">
    <source>
        <dbReference type="EMBL" id="OWP48136.1"/>
    </source>
</evidence>
<dbReference type="GO" id="GO:0016787">
    <property type="term" value="F:hydrolase activity"/>
    <property type="evidence" value="ECO:0007669"/>
    <property type="project" value="UniProtKB-KW"/>
</dbReference>
<dbReference type="PANTHER" id="PTHR43309:SF4">
    <property type="entry name" value="CARBOXYLTRANSFERASE DOMAIN-CONTAINING PROTEIN"/>
    <property type="match status" value="1"/>
</dbReference>
<protein>
    <submittedName>
        <fullName evidence="5">Allophanate hydrolase</fullName>
    </submittedName>
</protein>
<dbReference type="AlphaFoldDB" id="A0A246F4M5"/>
<keyword evidence="2 5" id="KW-0378">Hydrolase</keyword>
<keyword evidence="3" id="KW-0067">ATP-binding</keyword>
<dbReference type="InterPro" id="IPR029000">
    <property type="entry name" value="Cyclophilin-like_dom_sf"/>
</dbReference>
<dbReference type="EMBL" id="NJBA01000010">
    <property type="protein sequence ID" value="OWP48136.1"/>
    <property type="molecule type" value="Genomic_DNA"/>
</dbReference>
<dbReference type="NCBIfam" id="TIGR00724">
    <property type="entry name" value="urea_amlyse_rel"/>
    <property type="match status" value="1"/>
</dbReference>
<dbReference type="RefSeq" id="WP_088421184.1">
    <property type="nucleotide sequence ID" value="NZ_NJBA01000010.1"/>
</dbReference>
<proteinExistence type="predicted"/>
<evidence type="ECO:0000256" key="3">
    <source>
        <dbReference type="ARBA" id="ARBA00022840"/>
    </source>
</evidence>
<dbReference type="eggNOG" id="COG1984">
    <property type="taxonomic scope" value="Bacteria"/>
</dbReference>
<evidence type="ECO:0000259" key="4">
    <source>
        <dbReference type="SMART" id="SM00797"/>
    </source>
</evidence>
<evidence type="ECO:0000256" key="2">
    <source>
        <dbReference type="ARBA" id="ARBA00022801"/>
    </source>
</evidence>
<evidence type="ECO:0000313" key="6">
    <source>
        <dbReference type="Proteomes" id="UP000198145"/>
    </source>
</evidence>
<dbReference type="SUPFAM" id="SSF50891">
    <property type="entry name" value="Cyclophilin-like"/>
    <property type="match status" value="1"/>
</dbReference>
<evidence type="ECO:0000256" key="1">
    <source>
        <dbReference type="ARBA" id="ARBA00022741"/>
    </source>
</evidence>
<sequence length="305" mass="32791">MSLKVIACGPLCLLQDGGRRGWQQLGVSPGGPVDQHAAAWANRLLGNASGRPLLEVALGGVELEMQADAWLALTGAELPAMLDGEPLPGWSRFRARAGQRLKLGFARAGQRAYLAVAGGFLAEPILGSVATQTREKLGGLAGNGQPLAVGDLLECAAHGERFTHDASVPWPYRPDYRETPILRVLPGPDAFSEEQRQAFFEQRWQISPQSDRMGVRLRGEALSAPRRQWSLGIVEGAIQVPPDGQPIVLLADRQSMGGYPLLGVLHPLDIGRLAQCPAHSEVCFAPASVEQAQADLRAFLRFFAT</sequence>
<organism evidence="5 6">
    <name type="scientific">Pseudomonas nitroreducens</name>
    <dbReference type="NCBI Taxonomy" id="46680"/>
    <lineage>
        <taxon>Bacteria</taxon>
        <taxon>Pseudomonadati</taxon>
        <taxon>Pseudomonadota</taxon>
        <taxon>Gammaproteobacteria</taxon>
        <taxon>Pseudomonadales</taxon>
        <taxon>Pseudomonadaceae</taxon>
        <taxon>Pseudomonas</taxon>
    </lineage>
</organism>
<dbReference type="SMART" id="SM00797">
    <property type="entry name" value="AHS2"/>
    <property type="match status" value="1"/>
</dbReference>
<name>A0A246F4M5_PSENT</name>
<gene>
    <name evidence="5" type="ORF">CEG18_24845</name>
</gene>
<dbReference type="Pfam" id="PF02626">
    <property type="entry name" value="CT_A_B"/>
    <property type="match status" value="1"/>
</dbReference>
<feature type="domain" description="Carboxyltransferase" evidence="4">
    <location>
        <begin position="24"/>
        <end position="303"/>
    </location>
</feature>
<dbReference type="STRING" id="46680.GCA_000807755_02594"/>